<dbReference type="PANTHER" id="PTHR22624">
    <property type="entry name" value="CYSTEINE PROTEASE ATG4"/>
    <property type="match status" value="1"/>
</dbReference>
<dbReference type="InterPro" id="IPR046792">
    <property type="entry name" value="Peptidase_C54_cat"/>
</dbReference>
<dbReference type="GO" id="GO:0004197">
    <property type="term" value="F:cysteine-type endopeptidase activity"/>
    <property type="evidence" value="ECO:0007669"/>
    <property type="project" value="TreeGrafter"/>
</dbReference>
<dbReference type="GO" id="GO:0005737">
    <property type="term" value="C:cytoplasm"/>
    <property type="evidence" value="ECO:0007669"/>
    <property type="project" value="UniProtKB-SubCell"/>
</dbReference>
<evidence type="ECO:0000256" key="10">
    <source>
        <dbReference type="ARBA" id="ARBA00029362"/>
    </source>
</evidence>
<organism evidence="13 14">
    <name type="scientific">Dimorphilus gyrociliatus</name>
    <dbReference type="NCBI Taxonomy" id="2664684"/>
    <lineage>
        <taxon>Eukaryota</taxon>
        <taxon>Metazoa</taxon>
        <taxon>Spiralia</taxon>
        <taxon>Lophotrochozoa</taxon>
        <taxon>Annelida</taxon>
        <taxon>Polychaeta</taxon>
        <taxon>Polychaeta incertae sedis</taxon>
        <taxon>Dinophilidae</taxon>
        <taxon>Dimorphilus</taxon>
    </lineage>
</organism>
<protein>
    <recommendedName>
        <fullName evidence="11">Cysteine protease</fullName>
        <ecNumber evidence="11">3.4.22.-</ecNumber>
    </recommendedName>
</protein>
<dbReference type="Pfam" id="PF03416">
    <property type="entry name" value="Peptidase_C54"/>
    <property type="match status" value="1"/>
</dbReference>
<dbReference type="GO" id="GO:0016485">
    <property type="term" value="P:protein processing"/>
    <property type="evidence" value="ECO:0007669"/>
    <property type="project" value="TreeGrafter"/>
</dbReference>
<comment type="caution">
    <text evidence="13">The sequence shown here is derived from an EMBL/GenBank/DDBJ whole genome shotgun (WGS) entry which is preliminary data.</text>
</comment>
<comment type="catalytic activity">
    <reaction evidence="10">
        <text>[protein]-C-terminal L-amino acid-glycyl-phosphatidylethanolamide + H2O = [protein]-C-terminal L-amino acid-glycine + a 1,2-diacyl-sn-glycero-3-phosphoethanolamine</text>
        <dbReference type="Rhea" id="RHEA:67548"/>
        <dbReference type="Rhea" id="RHEA-COMP:17323"/>
        <dbReference type="Rhea" id="RHEA-COMP:17324"/>
        <dbReference type="ChEBI" id="CHEBI:15377"/>
        <dbReference type="ChEBI" id="CHEBI:64612"/>
        <dbReference type="ChEBI" id="CHEBI:172940"/>
        <dbReference type="ChEBI" id="CHEBI:172941"/>
    </reaction>
    <physiologicalReaction direction="left-to-right" evidence="10">
        <dbReference type="Rhea" id="RHEA:67549"/>
    </physiologicalReaction>
</comment>
<evidence type="ECO:0000256" key="3">
    <source>
        <dbReference type="ARBA" id="ARBA00022448"/>
    </source>
</evidence>
<dbReference type="EMBL" id="CAJFCJ010000012">
    <property type="protein sequence ID" value="CAD5120470.1"/>
    <property type="molecule type" value="Genomic_DNA"/>
</dbReference>
<evidence type="ECO:0000259" key="12">
    <source>
        <dbReference type="Pfam" id="PF03416"/>
    </source>
</evidence>
<evidence type="ECO:0000256" key="9">
    <source>
        <dbReference type="ARBA" id="ARBA00023006"/>
    </source>
</evidence>
<keyword evidence="3" id="KW-0813">Transport</keyword>
<keyword evidence="7" id="KW-0788">Thiol protease</keyword>
<dbReference type="InterPro" id="IPR038765">
    <property type="entry name" value="Papain-like_cys_pep_sf"/>
</dbReference>
<reference evidence="13 14" key="1">
    <citation type="submission" date="2020-08" db="EMBL/GenBank/DDBJ databases">
        <authorList>
            <person name="Hejnol A."/>
        </authorList>
    </citation>
    <scope>NUCLEOTIDE SEQUENCE [LARGE SCALE GENOMIC DNA]</scope>
</reference>
<evidence type="ECO:0000256" key="11">
    <source>
        <dbReference type="RuleBase" id="RU363115"/>
    </source>
</evidence>
<keyword evidence="14" id="KW-1185">Reference proteome</keyword>
<dbReference type="GO" id="GO:0000423">
    <property type="term" value="P:mitophagy"/>
    <property type="evidence" value="ECO:0007669"/>
    <property type="project" value="TreeGrafter"/>
</dbReference>
<keyword evidence="5 11" id="KW-0645">Protease</keyword>
<sequence length="570" mass="65821">MEVAKSSAIVNCITYDNKNLDYKEFLQSCKRVCILGVNYTPSTAEDLEDLRKDVMSRIWLTYRKSFNAIGGIGGPTTDSGWGCMLRCGQMMLSHSLIVRHLGRDWRWTKGTTNTTYWKILKMFHDKKLAPFSIHQIASMGESEGKEIGQWFGPSTVAHVLRKLSAFENWCDLALHIAMDSTVVLEDIEKIATYTTAGVQVDYHNRKQKNWKPILLFIPLRLGLSEINPCYIEPLLDTFNSEYFVGLLGGRPNHAHWFFGKCENDLLYLDPHVCQEKDFENDETYHCDYAGKIDCSGLDPSLAIGFLFERYEALHDWQYLAREKFQKLFEVVNNRPKHWGKLQHYSPLNSVTVSVSSEDNSNAGQNDNMKDLIEKREKNKESSILPSCEIVDDNLSVTIYRTELWDDVKDEVKTDIKNILDRNVKIINNVEKVSNINDYLPSIFENFSKFWGYPIQRRNKEEENDIEKDKINYIDKDKLYSLNNMNIVNCNETVLSKGKTACREIICTFSDKMNEYLTNIATYVNDGSNTFFANGRERSGGFKLNNTDRITSDFSDMYSMKYPIISDVKDR</sequence>
<keyword evidence="4 11" id="KW-0963">Cytoplasm</keyword>
<dbReference type="GO" id="GO:0034727">
    <property type="term" value="P:piecemeal microautophagy of the nucleus"/>
    <property type="evidence" value="ECO:0007669"/>
    <property type="project" value="TreeGrafter"/>
</dbReference>
<keyword evidence="8 11" id="KW-0653">Protein transport</keyword>
<dbReference type="SUPFAM" id="SSF54001">
    <property type="entry name" value="Cysteine proteinases"/>
    <property type="match status" value="1"/>
</dbReference>
<evidence type="ECO:0000256" key="6">
    <source>
        <dbReference type="ARBA" id="ARBA00022801"/>
    </source>
</evidence>
<dbReference type="InterPro" id="IPR005078">
    <property type="entry name" value="Peptidase_C54"/>
</dbReference>
<dbReference type="GO" id="GO:0000045">
    <property type="term" value="P:autophagosome assembly"/>
    <property type="evidence" value="ECO:0007669"/>
    <property type="project" value="TreeGrafter"/>
</dbReference>
<dbReference type="GO" id="GO:0035973">
    <property type="term" value="P:aggrephagy"/>
    <property type="evidence" value="ECO:0007669"/>
    <property type="project" value="TreeGrafter"/>
</dbReference>
<evidence type="ECO:0000256" key="2">
    <source>
        <dbReference type="ARBA" id="ARBA00010958"/>
    </source>
</evidence>
<evidence type="ECO:0000256" key="5">
    <source>
        <dbReference type="ARBA" id="ARBA00022670"/>
    </source>
</evidence>
<keyword evidence="6 11" id="KW-0378">Hydrolase</keyword>
<evidence type="ECO:0000256" key="1">
    <source>
        <dbReference type="ARBA" id="ARBA00004496"/>
    </source>
</evidence>
<dbReference type="PANTHER" id="PTHR22624:SF49">
    <property type="entry name" value="CYSTEINE PROTEASE"/>
    <property type="match status" value="1"/>
</dbReference>
<evidence type="ECO:0000313" key="13">
    <source>
        <dbReference type="EMBL" id="CAD5120470.1"/>
    </source>
</evidence>
<dbReference type="AlphaFoldDB" id="A0A7I8VXF1"/>
<gene>
    <name evidence="13" type="ORF">DGYR_LOCUS8566</name>
</gene>
<evidence type="ECO:0000256" key="4">
    <source>
        <dbReference type="ARBA" id="ARBA00022490"/>
    </source>
</evidence>
<dbReference type="GO" id="GO:0015031">
    <property type="term" value="P:protein transport"/>
    <property type="evidence" value="ECO:0007669"/>
    <property type="project" value="UniProtKB-KW"/>
</dbReference>
<evidence type="ECO:0000256" key="7">
    <source>
        <dbReference type="ARBA" id="ARBA00022807"/>
    </source>
</evidence>
<dbReference type="Proteomes" id="UP000549394">
    <property type="component" value="Unassembled WGS sequence"/>
</dbReference>
<dbReference type="OrthoDB" id="2960936at2759"/>
<keyword evidence="9 11" id="KW-0072">Autophagy</keyword>
<dbReference type="EC" id="3.4.22.-" evidence="11"/>
<comment type="function">
    <text evidence="11">Cysteine protease that plays a key role in autophagy by mediating both proteolytic activation and delipidation of ATG8 family proteins.</text>
</comment>
<comment type="subcellular location">
    <subcellularLocation>
        <location evidence="1 11">Cytoplasm</location>
    </subcellularLocation>
</comment>
<evidence type="ECO:0000256" key="8">
    <source>
        <dbReference type="ARBA" id="ARBA00022927"/>
    </source>
</evidence>
<name>A0A7I8VXF1_9ANNE</name>
<dbReference type="GO" id="GO:0019786">
    <property type="term" value="F:protein-phosphatidylethanolamide deconjugating activity"/>
    <property type="evidence" value="ECO:0007669"/>
    <property type="project" value="InterPro"/>
</dbReference>
<feature type="domain" description="Peptidase C54 catalytic" evidence="12">
    <location>
        <begin position="48"/>
        <end position="317"/>
    </location>
</feature>
<accession>A0A7I8VXF1</accession>
<evidence type="ECO:0000313" key="14">
    <source>
        <dbReference type="Proteomes" id="UP000549394"/>
    </source>
</evidence>
<proteinExistence type="inferred from homology"/>
<comment type="similarity">
    <text evidence="2 11">Belongs to the peptidase C54 family.</text>
</comment>